<sequence>MAMESAQPSPVYVDAEERIIYTRRILAFAQELFTRFDAFYDSVDQLLAEHNLAGDTPFESRIFSKPRPEAILMAIHRRIPCGSVDSAGLLADVADRLAGLGVDVAGPAPTGGGFGDEDSWALVLSPSRTMPLTWPNYRSQVRVDGLMLSCRVHTWHADSVEYGLELAGLADRADRQAIPDEREAFTNLSISVPFDEDTAADVADLVHLILGRDVTVPIPKVPQHQLVAGVGDAIDSISTAVSALSSAVSAAAAWQAIRRSDNRHQAAPPESSSPPDGEDGRPAD</sequence>
<accession>A0ABS3RSW6</accession>
<evidence type="ECO:0000313" key="3">
    <source>
        <dbReference type="Proteomes" id="UP000680206"/>
    </source>
</evidence>
<comment type="caution">
    <text evidence="2">The sequence shown here is derived from an EMBL/GenBank/DDBJ whole genome shotgun (WGS) entry which is preliminary data.</text>
</comment>
<gene>
    <name evidence="2" type="ORF">J4709_19770</name>
</gene>
<evidence type="ECO:0000256" key="1">
    <source>
        <dbReference type="SAM" id="MobiDB-lite"/>
    </source>
</evidence>
<name>A0ABS3RSW6_9ACTN</name>
<dbReference type="Proteomes" id="UP000680206">
    <property type="component" value="Unassembled WGS sequence"/>
</dbReference>
<dbReference type="RefSeq" id="WP_208242836.1">
    <property type="nucleotide sequence ID" value="NZ_JAGEPF010000012.1"/>
</dbReference>
<organism evidence="2 3">
    <name type="scientific">Actinomadura violacea</name>
    <dbReference type="NCBI Taxonomy" id="2819934"/>
    <lineage>
        <taxon>Bacteria</taxon>
        <taxon>Bacillati</taxon>
        <taxon>Actinomycetota</taxon>
        <taxon>Actinomycetes</taxon>
        <taxon>Streptosporangiales</taxon>
        <taxon>Thermomonosporaceae</taxon>
        <taxon>Actinomadura</taxon>
    </lineage>
</organism>
<protein>
    <submittedName>
        <fullName evidence="2">Uncharacterized protein</fullName>
    </submittedName>
</protein>
<feature type="compositionally biased region" description="Low complexity" evidence="1">
    <location>
        <begin position="266"/>
        <end position="275"/>
    </location>
</feature>
<keyword evidence="3" id="KW-1185">Reference proteome</keyword>
<dbReference type="EMBL" id="JAGEPF010000012">
    <property type="protein sequence ID" value="MBO2459822.1"/>
    <property type="molecule type" value="Genomic_DNA"/>
</dbReference>
<reference evidence="2 3" key="1">
    <citation type="submission" date="2021-03" db="EMBL/GenBank/DDBJ databases">
        <title>Actinomadura violae sp. nov., isolated from lichen in Thailand.</title>
        <authorList>
            <person name="Kanchanasin P."/>
            <person name="Saeng-In P."/>
            <person name="Phongsopitanun W."/>
            <person name="Yuki M."/>
            <person name="Kudo T."/>
            <person name="Ohkuma M."/>
            <person name="Tanasupawat S."/>
        </authorList>
    </citation>
    <scope>NUCLEOTIDE SEQUENCE [LARGE SCALE GENOMIC DNA]</scope>
    <source>
        <strain evidence="2 3">LCR2-06</strain>
    </source>
</reference>
<feature type="region of interest" description="Disordered" evidence="1">
    <location>
        <begin position="258"/>
        <end position="284"/>
    </location>
</feature>
<proteinExistence type="predicted"/>
<evidence type="ECO:0000313" key="2">
    <source>
        <dbReference type="EMBL" id="MBO2459822.1"/>
    </source>
</evidence>